<accession>A0A8D8XFZ3</accession>
<organism evidence="1">
    <name type="scientific">Cacopsylla melanoneura</name>
    <dbReference type="NCBI Taxonomy" id="428564"/>
    <lineage>
        <taxon>Eukaryota</taxon>
        <taxon>Metazoa</taxon>
        <taxon>Ecdysozoa</taxon>
        <taxon>Arthropoda</taxon>
        <taxon>Hexapoda</taxon>
        <taxon>Insecta</taxon>
        <taxon>Pterygota</taxon>
        <taxon>Neoptera</taxon>
        <taxon>Paraneoptera</taxon>
        <taxon>Hemiptera</taxon>
        <taxon>Sternorrhyncha</taxon>
        <taxon>Psylloidea</taxon>
        <taxon>Psyllidae</taxon>
        <taxon>Psyllinae</taxon>
        <taxon>Cacopsylla</taxon>
    </lineage>
</organism>
<proteinExistence type="predicted"/>
<dbReference type="EMBL" id="HBUF01324499">
    <property type="protein sequence ID" value="CAG6695627.1"/>
    <property type="molecule type" value="Transcribed_RNA"/>
</dbReference>
<protein>
    <submittedName>
        <fullName evidence="1">Uncharacterized protein</fullName>
    </submittedName>
</protein>
<name>A0A8D8XFZ3_9HEMI</name>
<evidence type="ECO:0000313" key="1">
    <source>
        <dbReference type="EMBL" id="CAG6695627.1"/>
    </source>
</evidence>
<dbReference type="AlphaFoldDB" id="A0A8D8XFZ3"/>
<sequence>MREQLYSKRILRLATLLKIEHFHWSRKGPRLQFGRTKIRLKKRFQKRLSFRVKKRHNTNRLKKVFYQKNIQHDSSHNYRTHLGTFYYRYNIHISYTYILYNLYFIILKKSRGWGSFCYC</sequence>
<reference evidence="1" key="1">
    <citation type="submission" date="2021-05" db="EMBL/GenBank/DDBJ databases">
        <authorList>
            <person name="Alioto T."/>
            <person name="Alioto T."/>
            <person name="Gomez Garrido J."/>
        </authorList>
    </citation>
    <scope>NUCLEOTIDE SEQUENCE</scope>
</reference>